<dbReference type="GO" id="GO:0003677">
    <property type="term" value="F:DNA binding"/>
    <property type="evidence" value="ECO:0007669"/>
    <property type="project" value="InterPro"/>
</dbReference>
<dbReference type="InterPro" id="IPR013249">
    <property type="entry name" value="RNA_pol_sigma70_r4_t2"/>
</dbReference>
<evidence type="ECO:0000313" key="9">
    <source>
        <dbReference type="Proteomes" id="UP000031488"/>
    </source>
</evidence>
<dbReference type="Pfam" id="PF08281">
    <property type="entry name" value="Sigma70_r4_2"/>
    <property type="match status" value="1"/>
</dbReference>
<dbReference type="RefSeq" id="WP_039210362.1">
    <property type="nucleotide sequence ID" value="NZ_JTJZ01000020.1"/>
</dbReference>
<dbReference type="InterPro" id="IPR046531">
    <property type="entry name" value="DUF6596"/>
</dbReference>
<name>A0A0B9A895_BRELN</name>
<comment type="similarity">
    <text evidence="1">Belongs to the sigma-70 factor family. ECF subfamily.</text>
</comment>
<dbReference type="Gene3D" id="1.10.10.10">
    <property type="entry name" value="Winged helix-like DNA-binding domain superfamily/Winged helix DNA-binding domain"/>
    <property type="match status" value="1"/>
</dbReference>
<dbReference type="GO" id="GO:0016987">
    <property type="term" value="F:sigma factor activity"/>
    <property type="evidence" value="ECO:0007669"/>
    <property type="project" value="UniProtKB-KW"/>
</dbReference>
<dbReference type="Proteomes" id="UP000031488">
    <property type="component" value="Unassembled WGS sequence"/>
</dbReference>
<feature type="domain" description="RNA polymerase sigma factor 70 region 4 type 2" evidence="6">
    <location>
        <begin position="132"/>
        <end position="176"/>
    </location>
</feature>
<dbReference type="Pfam" id="PF04542">
    <property type="entry name" value="Sigma70_r2"/>
    <property type="match status" value="1"/>
</dbReference>
<keyword evidence="4" id="KW-0804">Transcription</keyword>
<sequence>MEPDPDATARVLSAIGEEDFGRLLASLVTRYRDFDLAEEALHDAVLRAVETWPSRGVPERPQAWLMATAKNRAIDLIRADEVRTRHLARLRIEDELQPGDHDDHAVRLGEEMDGADIPDERLGLFFTCSHPTLREDERIVLILRFLSGLTTAEVAAGFLVETATMQQRIVRAKQRILKTGIPFGRPAPDDVDGRLPGVLRVLYLIFTQGINATSGPAHTRVDLQREAIRLTRLLVGYLPGQTEARGLLALLLLTRARESTRVAQDGRPVPLADQDRSKWDSFLIAEGTALVDTAAGEPGAGAFTIQAAIAALHADAARFADTDWKQILVLYRMLSDLDPSPVVALNTAIALGKVSGPEAAMSALDKLADDPQLLRHRPFHIARAITLDELGRTSEAEDAYAAGLDCPGNDAESEFITARITDLQR</sequence>
<dbReference type="GO" id="GO:0006352">
    <property type="term" value="P:DNA-templated transcription initiation"/>
    <property type="evidence" value="ECO:0007669"/>
    <property type="project" value="InterPro"/>
</dbReference>
<keyword evidence="3" id="KW-0731">Sigma factor</keyword>
<evidence type="ECO:0000259" key="5">
    <source>
        <dbReference type="Pfam" id="PF04542"/>
    </source>
</evidence>
<organism evidence="8 9">
    <name type="scientific">Brevibacterium linens</name>
    <dbReference type="NCBI Taxonomy" id="1703"/>
    <lineage>
        <taxon>Bacteria</taxon>
        <taxon>Bacillati</taxon>
        <taxon>Actinomycetota</taxon>
        <taxon>Actinomycetes</taxon>
        <taxon>Micrococcales</taxon>
        <taxon>Brevibacteriaceae</taxon>
        <taxon>Brevibacterium</taxon>
    </lineage>
</organism>
<feature type="domain" description="DUF6596" evidence="7">
    <location>
        <begin position="194"/>
        <end position="294"/>
    </location>
</feature>
<dbReference type="PATRIC" id="fig|1703.6.peg.2114"/>
<dbReference type="OrthoDB" id="9780299at2"/>
<evidence type="ECO:0000256" key="4">
    <source>
        <dbReference type="ARBA" id="ARBA00023163"/>
    </source>
</evidence>
<dbReference type="SUPFAM" id="SSF88659">
    <property type="entry name" value="Sigma3 and sigma4 domains of RNA polymerase sigma factors"/>
    <property type="match status" value="1"/>
</dbReference>
<dbReference type="PANTHER" id="PTHR47756:SF2">
    <property type="entry name" value="BLL6612 PROTEIN"/>
    <property type="match status" value="1"/>
</dbReference>
<dbReference type="SUPFAM" id="SSF88946">
    <property type="entry name" value="Sigma2 domain of RNA polymerase sigma factors"/>
    <property type="match status" value="1"/>
</dbReference>
<dbReference type="Pfam" id="PF20239">
    <property type="entry name" value="DUF6596"/>
    <property type="match status" value="1"/>
</dbReference>
<evidence type="ECO:0000256" key="1">
    <source>
        <dbReference type="ARBA" id="ARBA00010641"/>
    </source>
</evidence>
<gene>
    <name evidence="8" type="ORF">AE0388_2216</name>
</gene>
<evidence type="ECO:0000256" key="3">
    <source>
        <dbReference type="ARBA" id="ARBA00023082"/>
    </source>
</evidence>
<evidence type="ECO:0000259" key="6">
    <source>
        <dbReference type="Pfam" id="PF08281"/>
    </source>
</evidence>
<dbReference type="AlphaFoldDB" id="A0A0B9A895"/>
<dbReference type="PANTHER" id="PTHR47756">
    <property type="entry name" value="BLL6612 PROTEIN-RELATED"/>
    <property type="match status" value="1"/>
</dbReference>
<dbReference type="InterPro" id="IPR013324">
    <property type="entry name" value="RNA_pol_sigma_r3/r4-like"/>
</dbReference>
<dbReference type="Gene3D" id="1.10.1740.10">
    <property type="match status" value="1"/>
</dbReference>
<feature type="domain" description="RNA polymerase sigma-70 region 2" evidence="5">
    <location>
        <begin position="20"/>
        <end position="79"/>
    </location>
</feature>
<reference evidence="8 9" key="1">
    <citation type="submission" date="2014-11" db="EMBL/GenBank/DDBJ databases">
        <title>Draft Genome Sequence of Brevibacterium linens AE038-8.</title>
        <authorList>
            <person name="Maizel D."/>
            <person name="Utturkar S.M."/>
            <person name="Brown S.D."/>
            <person name="Ferrero M."/>
            <person name="Rosen B.P."/>
        </authorList>
    </citation>
    <scope>NUCLEOTIDE SEQUENCE [LARGE SCALE GENOMIC DNA]</scope>
    <source>
        <strain evidence="8 9">AE038-8</strain>
    </source>
</reference>
<evidence type="ECO:0000313" key="8">
    <source>
        <dbReference type="EMBL" id="KHS51666.1"/>
    </source>
</evidence>
<dbReference type="InterPro" id="IPR007627">
    <property type="entry name" value="RNA_pol_sigma70_r2"/>
</dbReference>
<proteinExistence type="inferred from homology"/>
<keyword evidence="9" id="KW-1185">Reference proteome</keyword>
<dbReference type="InterPro" id="IPR013325">
    <property type="entry name" value="RNA_pol_sigma_r2"/>
</dbReference>
<protein>
    <submittedName>
        <fullName evidence="8">Putative RNA polymerase, sigma-24 subunit, ECF subfamily</fullName>
    </submittedName>
</protein>
<accession>A0A0B9A895</accession>
<dbReference type="EMBL" id="JTJZ01000020">
    <property type="protein sequence ID" value="KHS51666.1"/>
    <property type="molecule type" value="Genomic_DNA"/>
</dbReference>
<evidence type="ECO:0000256" key="2">
    <source>
        <dbReference type="ARBA" id="ARBA00023015"/>
    </source>
</evidence>
<comment type="caution">
    <text evidence="8">The sequence shown here is derived from an EMBL/GenBank/DDBJ whole genome shotgun (WGS) entry which is preliminary data.</text>
</comment>
<keyword evidence="2" id="KW-0805">Transcription regulation</keyword>
<evidence type="ECO:0000259" key="7">
    <source>
        <dbReference type="Pfam" id="PF20239"/>
    </source>
</evidence>
<dbReference type="InterPro" id="IPR036388">
    <property type="entry name" value="WH-like_DNA-bd_sf"/>
</dbReference>